<dbReference type="AlphaFoldDB" id="A0A3P8WDT5"/>
<reference evidence="1 2" key="1">
    <citation type="journal article" date="2014" name="Nat. Genet.">
        <title>Whole-genome sequence of a flatfish provides insights into ZW sex chromosome evolution and adaptation to a benthic lifestyle.</title>
        <authorList>
            <person name="Chen S."/>
            <person name="Zhang G."/>
            <person name="Shao C."/>
            <person name="Huang Q."/>
            <person name="Liu G."/>
            <person name="Zhang P."/>
            <person name="Song W."/>
            <person name="An N."/>
            <person name="Chalopin D."/>
            <person name="Volff J.N."/>
            <person name="Hong Y."/>
            <person name="Li Q."/>
            <person name="Sha Z."/>
            <person name="Zhou H."/>
            <person name="Xie M."/>
            <person name="Yu Q."/>
            <person name="Liu Y."/>
            <person name="Xiang H."/>
            <person name="Wang N."/>
            <person name="Wu K."/>
            <person name="Yang C."/>
            <person name="Zhou Q."/>
            <person name="Liao X."/>
            <person name="Yang L."/>
            <person name="Hu Q."/>
            <person name="Zhang J."/>
            <person name="Meng L."/>
            <person name="Jin L."/>
            <person name="Tian Y."/>
            <person name="Lian J."/>
            <person name="Yang J."/>
            <person name="Miao G."/>
            <person name="Liu S."/>
            <person name="Liang Z."/>
            <person name="Yan F."/>
            <person name="Li Y."/>
            <person name="Sun B."/>
            <person name="Zhang H."/>
            <person name="Zhang J."/>
            <person name="Zhu Y."/>
            <person name="Du M."/>
            <person name="Zhao Y."/>
            <person name="Schartl M."/>
            <person name="Tang Q."/>
            <person name="Wang J."/>
        </authorList>
    </citation>
    <scope>NUCLEOTIDE SEQUENCE</scope>
</reference>
<dbReference type="Ensembl" id="ENSCSET00000023103.1">
    <property type="protein sequence ID" value="ENSCSEP00000022810.1"/>
    <property type="gene ID" value="ENSCSEG00000014528.1"/>
</dbReference>
<reference evidence="1" key="3">
    <citation type="submission" date="2025-09" db="UniProtKB">
        <authorList>
            <consortium name="Ensembl"/>
        </authorList>
    </citation>
    <scope>IDENTIFICATION</scope>
</reference>
<name>A0A3P8WDT5_CYNSE</name>
<sequence>TPTLGGTQSSPRHLTRSLHFVSLNLLTAQYSLQVKKMSREKGCEIDEPCCLWNCFFFLTVRILREI</sequence>
<organism evidence="1 2">
    <name type="scientific">Cynoglossus semilaevis</name>
    <name type="common">Tongue sole</name>
    <dbReference type="NCBI Taxonomy" id="244447"/>
    <lineage>
        <taxon>Eukaryota</taxon>
        <taxon>Metazoa</taxon>
        <taxon>Chordata</taxon>
        <taxon>Craniata</taxon>
        <taxon>Vertebrata</taxon>
        <taxon>Euteleostomi</taxon>
        <taxon>Actinopterygii</taxon>
        <taxon>Neopterygii</taxon>
        <taxon>Teleostei</taxon>
        <taxon>Neoteleostei</taxon>
        <taxon>Acanthomorphata</taxon>
        <taxon>Carangaria</taxon>
        <taxon>Pleuronectiformes</taxon>
        <taxon>Pleuronectoidei</taxon>
        <taxon>Cynoglossidae</taxon>
        <taxon>Cynoglossinae</taxon>
        <taxon>Cynoglossus</taxon>
    </lineage>
</organism>
<protein>
    <submittedName>
        <fullName evidence="1">Uncharacterized protein</fullName>
    </submittedName>
</protein>
<dbReference type="Proteomes" id="UP000265120">
    <property type="component" value="Chromosome 15"/>
</dbReference>
<keyword evidence="2" id="KW-1185">Reference proteome</keyword>
<accession>A0A3P8WDT5</accession>
<evidence type="ECO:0000313" key="2">
    <source>
        <dbReference type="Proteomes" id="UP000265120"/>
    </source>
</evidence>
<dbReference type="InParanoid" id="A0A3P8WDT5"/>
<evidence type="ECO:0000313" key="1">
    <source>
        <dbReference type="Ensembl" id="ENSCSEP00000022810.1"/>
    </source>
</evidence>
<reference evidence="1" key="2">
    <citation type="submission" date="2025-08" db="UniProtKB">
        <authorList>
            <consortium name="Ensembl"/>
        </authorList>
    </citation>
    <scope>IDENTIFICATION</scope>
</reference>
<proteinExistence type="predicted"/>